<evidence type="ECO:0000313" key="1">
    <source>
        <dbReference type="EMBL" id="QFZ83278.1"/>
    </source>
</evidence>
<name>A0A5Q0M212_VARPD</name>
<gene>
    <name evidence="1" type="ORF">GFK26_11145</name>
</gene>
<accession>A0A5Q0M212</accession>
<proteinExistence type="predicted"/>
<dbReference type="AlphaFoldDB" id="A0A5Q0M212"/>
<organism evidence="1 2">
    <name type="scientific">Variovorax paradoxus</name>
    <dbReference type="NCBI Taxonomy" id="34073"/>
    <lineage>
        <taxon>Bacteria</taxon>
        <taxon>Pseudomonadati</taxon>
        <taxon>Pseudomonadota</taxon>
        <taxon>Betaproteobacteria</taxon>
        <taxon>Burkholderiales</taxon>
        <taxon>Comamonadaceae</taxon>
        <taxon>Variovorax</taxon>
    </lineage>
</organism>
<dbReference type="Proteomes" id="UP000326780">
    <property type="component" value="Chromosome"/>
</dbReference>
<protein>
    <submittedName>
        <fullName evidence="1">Uncharacterized protein</fullName>
    </submittedName>
</protein>
<sequence>MDEWLERQAPLDAAVANALIAATPEWWKAARLVADREQEGSHERMTIVITSPDGQPEPVSPTEEIYASLYALADLFRERGSIWRSASYAVSQEQDGDWKYSVQFTY</sequence>
<evidence type="ECO:0000313" key="2">
    <source>
        <dbReference type="Proteomes" id="UP000326780"/>
    </source>
</evidence>
<dbReference type="SUPFAM" id="SSF160424">
    <property type="entry name" value="BH3703-like"/>
    <property type="match status" value="1"/>
</dbReference>
<dbReference type="InterPro" id="IPR036170">
    <property type="entry name" value="YezG-like_sf"/>
</dbReference>
<dbReference type="EMBL" id="CP045644">
    <property type="protein sequence ID" value="QFZ83278.1"/>
    <property type="molecule type" value="Genomic_DNA"/>
</dbReference>
<reference evidence="1 2" key="1">
    <citation type="submission" date="2019-10" db="EMBL/GenBank/DDBJ databases">
        <title>Complete genome sequence of Variovorax paradoxus 5C-2.</title>
        <authorList>
            <person name="Gogoleva N.E."/>
            <person name="Balkin A.S."/>
        </authorList>
    </citation>
    <scope>NUCLEOTIDE SEQUENCE [LARGE SCALE GENOMIC DNA]</scope>
    <source>
        <strain evidence="1 2">5C-2</strain>
    </source>
</reference>
<dbReference type="RefSeq" id="WP_153282015.1">
    <property type="nucleotide sequence ID" value="NZ_CP045644.1"/>
</dbReference>